<name>A0ABN7PFF5_TIMPD</name>
<accession>A0ABN7PFF5</accession>
<feature type="domain" description="ASCH" evidence="2">
    <location>
        <begin position="47"/>
        <end position="161"/>
    </location>
</feature>
<dbReference type="CDD" id="cd06554">
    <property type="entry name" value="ASCH_ASC-1_like"/>
    <property type="match status" value="1"/>
</dbReference>
<dbReference type="SUPFAM" id="SSF88697">
    <property type="entry name" value="PUA domain-like"/>
    <property type="match status" value="1"/>
</dbReference>
<dbReference type="PANTHER" id="PTHR12963:SF0">
    <property type="entry name" value="EXPRESSED PROTEIN"/>
    <property type="match status" value="1"/>
</dbReference>
<gene>
    <name evidence="3" type="ORF">TPAB3V08_LOCUS12920</name>
</gene>
<feature type="region of interest" description="Disordered" evidence="1">
    <location>
        <begin position="1"/>
        <end position="31"/>
    </location>
</feature>
<dbReference type="PANTHER" id="PTHR12963">
    <property type="entry name" value="THYROID RECEPTOR INTERACTING PROTEIN RELATED"/>
    <property type="match status" value="1"/>
</dbReference>
<dbReference type="Proteomes" id="UP001153148">
    <property type="component" value="Unassembled WGS sequence"/>
</dbReference>
<dbReference type="InterPro" id="IPR015947">
    <property type="entry name" value="PUA-like_sf"/>
</dbReference>
<dbReference type="Pfam" id="PF04266">
    <property type="entry name" value="ASCH"/>
    <property type="match status" value="1"/>
</dbReference>
<dbReference type="InterPro" id="IPR039128">
    <property type="entry name" value="TRIP4-like"/>
</dbReference>
<reference evidence="3" key="1">
    <citation type="submission" date="2021-03" db="EMBL/GenBank/DDBJ databases">
        <authorList>
            <person name="Tran Van P."/>
        </authorList>
    </citation>
    <scope>NUCLEOTIDE SEQUENCE</scope>
</reference>
<evidence type="ECO:0000256" key="1">
    <source>
        <dbReference type="SAM" id="MobiDB-lite"/>
    </source>
</evidence>
<protein>
    <recommendedName>
        <fullName evidence="2">ASCH domain-containing protein</fullName>
    </recommendedName>
</protein>
<dbReference type="SMART" id="SM01022">
    <property type="entry name" value="ASCH"/>
    <property type="match status" value="1"/>
</dbReference>
<evidence type="ECO:0000259" key="2">
    <source>
        <dbReference type="SMART" id="SM01022"/>
    </source>
</evidence>
<comment type="caution">
    <text evidence="3">The sequence shown here is derived from an EMBL/GenBank/DDBJ whole genome shotgun (WGS) entry which is preliminary data.</text>
</comment>
<keyword evidence="4" id="KW-1185">Reference proteome</keyword>
<proteinExistence type="predicted"/>
<sequence>SHSQFQDSPIVLDPQSLSSLTNSTPDRSRHRVQDREFLEMCDEGYCLSMHQPWASLLVAGIKEHEGRTWYTAHRGRLWIAAGSKPPSPQEIGDTEHVYRILKGGESRTEDGDLRFPTQYPVSCLLGCVNVVDCLPQEEYRTRFPEGESDSPFVFICQDPHELPVRFPVQGKHKIYKLDSKIHQAAQKSLQRVIKIRAEKHSRR</sequence>
<feature type="non-terminal residue" evidence="3">
    <location>
        <position position="1"/>
    </location>
</feature>
<dbReference type="EMBL" id="CAJPIN010048935">
    <property type="protein sequence ID" value="CAG2065977.1"/>
    <property type="molecule type" value="Genomic_DNA"/>
</dbReference>
<feature type="compositionally biased region" description="Polar residues" evidence="1">
    <location>
        <begin position="15"/>
        <end position="25"/>
    </location>
</feature>
<dbReference type="Gene3D" id="2.30.130.30">
    <property type="entry name" value="Hypothetical protein"/>
    <property type="match status" value="1"/>
</dbReference>
<evidence type="ECO:0000313" key="3">
    <source>
        <dbReference type="EMBL" id="CAG2065977.1"/>
    </source>
</evidence>
<organism evidence="3 4">
    <name type="scientific">Timema podura</name>
    <name type="common">Walking stick</name>
    <dbReference type="NCBI Taxonomy" id="61482"/>
    <lineage>
        <taxon>Eukaryota</taxon>
        <taxon>Metazoa</taxon>
        <taxon>Ecdysozoa</taxon>
        <taxon>Arthropoda</taxon>
        <taxon>Hexapoda</taxon>
        <taxon>Insecta</taxon>
        <taxon>Pterygota</taxon>
        <taxon>Neoptera</taxon>
        <taxon>Polyneoptera</taxon>
        <taxon>Phasmatodea</taxon>
        <taxon>Timematodea</taxon>
        <taxon>Timematoidea</taxon>
        <taxon>Timematidae</taxon>
        <taxon>Timema</taxon>
    </lineage>
</organism>
<evidence type="ECO:0000313" key="4">
    <source>
        <dbReference type="Proteomes" id="UP001153148"/>
    </source>
</evidence>
<dbReference type="InterPro" id="IPR007374">
    <property type="entry name" value="ASCH_domain"/>
</dbReference>